<dbReference type="KEGG" id="tnl:113497283"/>
<keyword evidence="2" id="KW-1015">Disulfide bond</keyword>
<dbReference type="PANTHER" id="PTHR11240:SF22">
    <property type="entry name" value="RIBONUCLEASE T2"/>
    <property type="match status" value="1"/>
</dbReference>
<gene>
    <name evidence="7" type="primary">LOC113497283</name>
</gene>
<keyword evidence="6" id="KW-1185">Reference proteome</keyword>
<dbReference type="AlphaFoldDB" id="A0A7E5VW61"/>
<dbReference type="Pfam" id="PF00445">
    <property type="entry name" value="Ribonuclease_T2"/>
    <property type="match status" value="1"/>
</dbReference>
<sequence>MSLKSLIPAIILYLCFDFSHQRESYEHELVKGVSTVDKDWDFLIFTQNWPGSVCKAWTHNKPNHHCVYPNKKDSWTVHGIWPTKAGTKGPFSCNTTWLFDPEEVRPIETELEQAWTNVEKETELYNLWAHEWNKHGTCAAMIEPFNGQLKYFSKGIDFLKQFHMTDMLNAADIIPSDVKETNAEDINNAVVSKIGKRPVIECVFEDGVQYLLELRICFDKQLNLMECLGEKEVNGLLTNCNISKGIMYPTQLPPPKRYLVQLHKFVNWLQWFTL</sequence>
<dbReference type="PANTHER" id="PTHR11240">
    <property type="entry name" value="RIBONUCLEASE T2"/>
    <property type="match status" value="1"/>
</dbReference>
<dbReference type="InterPro" id="IPR033130">
    <property type="entry name" value="RNase_T2_His_AS_2"/>
</dbReference>
<dbReference type="SUPFAM" id="SSF55895">
    <property type="entry name" value="Ribonuclease Rh-like"/>
    <property type="match status" value="1"/>
</dbReference>
<evidence type="ECO:0000256" key="1">
    <source>
        <dbReference type="ARBA" id="ARBA00007469"/>
    </source>
</evidence>
<feature type="active site" evidence="3">
    <location>
        <position position="78"/>
    </location>
</feature>
<evidence type="ECO:0000256" key="2">
    <source>
        <dbReference type="ARBA" id="ARBA00023157"/>
    </source>
</evidence>
<dbReference type="FunCoup" id="A0A7E5VW61">
    <property type="interactions" value="95"/>
</dbReference>
<feature type="chain" id="PRO_5029022704" evidence="5">
    <location>
        <begin position="22"/>
        <end position="274"/>
    </location>
</feature>
<evidence type="ECO:0000256" key="5">
    <source>
        <dbReference type="SAM" id="SignalP"/>
    </source>
</evidence>
<dbReference type="OrthoDB" id="435754at2759"/>
<proteinExistence type="inferred from homology"/>
<dbReference type="GO" id="GO:0005576">
    <property type="term" value="C:extracellular region"/>
    <property type="evidence" value="ECO:0007669"/>
    <property type="project" value="TreeGrafter"/>
</dbReference>
<dbReference type="GO" id="GO:0006401">
    <property type="term" value="P:RNA catabolic process"/>
    <property type="evidence" value="ECO:0007669"/>
    <property type="project" value="TreeGrafter"/>
</dbReference>
<dbReference type="InParanoid" id="A0A7E5VW61"/>
<evidence type="ECO:0000313" key="6">
    <source>
        <dbReference type="Proteomes" id="UP000322000"/>
    </source>
</evidence>
<dbReference type="GO" id="GO:0033897">
    <property type="term" value="F:ribonuclease T2 activity"/>
    <property type="evidence" value="ECO:0007669"/>
    <property type="project" value="InterPro"/>
</dbReference>
<dbReference type="InterPro" id="IPR033697">
    <property type="entry name" value="Ribonuclease_T2_eukaryotic"/>
</dbReference>
<feature type="active site" evidence="3">
    <location>
        <position position="135"/>
    </location>
</feature>
<dbReference type="InterPro" id="IPR036430">
    <property type="entry name" value="RNase_T2-like_sf"/>
</dbReference>
<keyword evidence="5" id="KW-0732">Signal</keyword>
<evidence type="ECO:0000313" key="7">
    <source>
        <dbReference type="RefSeq" id="XP_026732568.1"/>
    </source>
</evidence>
<dbReference type="RefSeq" id="XP_026732568.1">
    <property type="nucleotide sequence ID" value="XM_026876767.1"/>
</dbReference>
<dbReference type="InterPro" id="IPR001568">
    <property type="entry name" value="RNase_T2-like"/>
</dbReference>
<feature type="signal peptide" evidence="5">
    <location>
        <begin position="1"/>
        <end position="21"/>
    </location>
</feature>
<organism evidence="6 7">
    <name type="scientific">Trichoplusia ni</name>
    <name type="common">Cabbage looper</name>
    <dbReference type="NCBI Taxonomy" id="7111"/>
    <lineage>
        <taxon>Eukaryota</taxon>
        <taxon>Metazoa</taxon>
        <taxon>Ecdysozoa</taxon>
        <taxon>Arthropoda</taxon>
        <taxon>Hexapoda</taxon>
        <taxon>Insecta</taxon>
        <taxon>Pterygota</taxon>
        <taxon>Neoptera</taxon>
        <taxon>Endopterygota</taxon>
        <taxon>Lepidoptera</taxon>
        <taxon>Glossata</taxon>
        <taxon>Ditrysia</taxon>
        <taxon>Noctuoidea</taxon>
        <taxon>Noctuidae</taxon>
        <taxon>Plusiinae</taxon>
        <taxon>Trichoplusia</taxon>
    </lineage>
</organism>
<comment type="similarity">
    <text evidence="1 4">Belongs to the RNase T2 family.</text>
</comment>
<evidence type="ECO:0000256" key="4">
    <source>
        <dbReference type="RuleBase" id="RU004328"/>
    </source>
</evidence>
<accession>A0A7E5VW61</accession>
<name>A0A7E5VW61_TRINI</name>
<dbReference type="CTD" id="38885"/>
<feature type="active site" evidence="3">
    <location>
        <position position="131"/>
    </location>
</feature>
<dbReference type="CDD" id="cd01061">
    <property type="entry name" value="RNase_T2_euk"/>
    <property type="match status" value="1"/>
</dbReference>
<evidence type="ECO:0000256" key="3">
    <source>
        <dbReference type="PIRSR" id="PIRSR633697-1"/>
    </source>
</evidence>
<dbReference type="PROSITE" id="PS00531">
    <property type="entry name" value="RNASE_T2_2"/>
    <property type="match status" value="1"/>
</dbReference>
<dbReference type="GeneID" id="113497283"/>
<dbReference type="Gene3D" id="3.90.730.10">
    <property type="entry name" value="Ribonuclease T2-like"/>
    <property type="match status" value="1"/>
</dbReference>
<protein>
    <submittedName>
        <fullName evidence="7">Ribonuclease Oy</fullName>
    </submittedName>
</protein>
<dbReference type="GO" id="GO:0003723">
    <property type="term" value="F:RNA binding"/>
    <property type="evidence" value="ECO:0007669"/>
    <property type="project" value="InterPro"/>
</dbReference>
<reference evidence="7" key="1">
    <citation type="submission" date="2025-08" db="UniProtKB">
        <authorList>
            <consortium name="RefSeq"/>
        </authorList>
    </citation>
    <scope>IDENTIFICATION</scope>
</reference>
<dbReference type="Proteomes" id="UP000322000">
    <property type="component" value="Chromosome 9"/>
</dbReference>